<proteinExistence type="predicted"/>
<organism evidence="1 2">
    <name type="scientific">Puccinia striiformis</name>
    <dbReference type="NCBI Taxonomy" id="27350"/>
    <lineage>
        <taxon>Eukaryota</taxon>
        <taxon>Fungi</taxon>
        <taxon>Dikarya</taxon>
        <taxon>Basidiomycota</taxon>
        <taxon>Pucciniomycotina</taxon>
        <taxon>Pucciniomycetes</taxon>
        <taxon>Pucciniales</taxon>
        <taxon>Pucciniaceae</taxon>
        <taxon>Puccinia</taxon>
    </lineage>
</organism>
<dbReference type="EMBL" id="PKSM01000038">
    <property type="protein sequence ID" value="POW20114.1"/>
    <property type="molecule type" value="Genomic_DNA"/>
</dbReference>
<accession>A0A2S4WEB9</accession>
<comment type="caution">
    <text evidence="1">The sequence shown here is derived from an EMBL/GenBank/DDBJ whole genome shotgun (WGS) entry which is preliminary data.</text>
</comment>
<protein>
    <submittedName>
        <fullName evidence="1">Uncharacterized protein</fullName>
    </submittedName>
</protein>
<dbReference type="VEuPathDB" id="FungiDB:PSHT_03926"/>
<dbReference type="VEuPathDB" id="FungiDB:PSTT_10378"/>
<sequence length="148" mass="16120">MIACGYQREEDHKKGLVSALYSESKGSSCLSFPKGLLESSKTLNSLQKLPVTLSQCPKAAMNITYLGTCFLVIATMLGNSDASGASTPKKCKKTIMHEKDKCWTIGCTEEVSTAKWRLQCDDKNCAHPVCSGDWTPTKAICFVCLGNR</sequence>
<name>A0A2S4WEB9_9BASI</name>
<gene>
    <name evidence="1" type="ORF">PSHT_03926</name>
</gene>
<reference evidence="2" key="2">
    <citation type="journal article" date="2018" name="BMC Genomics">
        <title>Genomic insights into host adaptation between the wheat stripe rust pathogen (Puccinia striiformis f. sp. tritici) and the barley stripe rust pathogen (Puccinia striiformis f. sp. hordei).</title>
        <authorList>
            <person name="Xia C."/>
            <person name="Wang M."/>
            <person name="Yin C."/>
            <person name="Cornejo O.E."/>
            <person name="Hulbert S.H."/>
            <person name="Chen X."/>
        </authorList>
    </citation>
    <scope>NUCLEOTIDE SEQUENCE [LARGE SCALE GENOMIC DNA]</scope>
    <source>
        <strain evidence="2">93TX-2</strain>
    </source>
</reference>
<dbReference type="Proteomes" id="UP000238274">
    <property type="component" value="Unassembled WGS sequence"/>
</dbReference>
<reference evidence="1 2" key="1">
    <citation type="submission" date="2017-12" db="EMBL/GenBank/DDBJ databases">
        <title>Gene loss provides genomic basis for host adaptation in cereal stripe rust fungi.</title>
        <authorList>
            <person name="Xia C."/>
        </authorList>
    </citation>
    <scope>NUCLEOTIDE SEQUENCE [LARGE SCALE GENOMIC DNA]</scope>
    <source>
        <strain evidence="1 2">93TX-2</strain>
    </source>
</reference>
<keyword evidence="2" id="KW-1185">Reference proteome</keyword>
<reference evidence="2" key="3">
    <citation type="journal article" date="2018" name="Mol. Plant Microbe Interact.">
        <title>Genome sequence resources for the wheat stripe rust pathogen (Puccinia striiformis f. sp. tritici) and the barley stripe rust pathogen (Puccinia striiformis f. sp. hordei).</title>
        <authorList>
            <person name="Xia C."/>
            <person name="Wang M."/>
            <person name="Yin C."/>
            <person name="Cornejo O.E."/>
            <person name="Hulbert S.H."/>
            <person name="Chen X."/>
        </authorList>
    </citation>
    <scope>NUCLEOTIDE SEQUENCE [LARGE SCALE GENOMIC DNA]</scope>
    <source>
        <strain evidence="2">93TX-2</strain>
    </source>
</reference>
<dbReference type="AlphaFoldDB" id="A0A2S4WEB9"/>
<evidence type="ECO:0000313" key="2">
    <source>
        <dbReference type="Proteomes" id="UP000238274"/>
    </source>
</evidence>
<evidence type="ECO:0000313" key="1">
    <source>
        <dbReference type="EMBL" id="POW20114.1"/>
    </source>
</evidence>